<dbReference type="AlphaFoldDB" id="A0A6S6UI62"/>
<evidence type="ECO:0000313" key="1">
    <source>
        <dbReference type="EMBL" id="CAA6829794.1"/>
    </source>
</evidence>
<dbReference type="EMBL" id="CACVAT010000546">
    <property type="protein sequence ID" value="CAA6829794.1"/>
    <property type="molecule type" value="Genomic_DNA"/>
</dbReference>
<accession>A0A6S6UI62</accession>
<name>A0A6S6UI62_9GAMM</name>
<proteinExistence type="predicted"/>
<protein>
    <submittedName>
        <fullName evidence="1">Uncharacterized protein</fullName>
    </submittedName>
</protein>
<reference evidence="1" key="1">
    <citation type="submission" date="2020-01" db="EMBL/GenBank/DDBJ databases">
        <authorList>
            <person name="Meier V. D."/>
            <person name="Meier V D."/>
        </authorList>
    </citation>
    <scope>NUCLEOTIDE SEQUENCE</scope>
    <source>
        <strain evidence="1">HLG_WM_MAG_09</strain>
    </source>
</reference>
<sequence>MKRLFRCIEFKEKNLGGLAPSKLGSISGELLMFLPYTL</sequence>
<gene>
    <name evidence="1" type="ORF">HELGO_WM7624</name>
</gene>
<organism evidence="1">
    <name type="scientific">uncultured Thiotrichaceae bacterium</name>
    <dbReference type="NCBI Taxonomy" id="298394"/>
    <lineage>
        <taxon>Bacteria</taxon>
        <taxon>Pseudomonadati</taxon>
        <taxon>Pseudomonadota</taxon>
        <taxon>Gammaproteobacteria</taxon>
        <taxon>Thiotrichales</taxon>
        <taxon>Thiotrichaceae</taxon>
        <taxon>environmental samples</taxon>
    </lineage>
</organism>